<evidence type="ECO:0000313" key="2">
    <source>
        <dbReference type="EMBL" id="CAH7668925.1"/>
    </source>
</evidence>
<feature type="coiled-coil region" evidence="1">
    <location>
        <begin position="59"/>
        <end position="100"/>
    </location>
</feature>
<dbReference type="AlphaFoldDB" id="A0AAV0ANU0"/>
<accession>A0AAV0ANU0</accession>
<evidence type="ECO:0000256" key="1">
    <source>
        <dbReference type="SAM" id="Coils"/>
    </source>
</evidence>
<dbReference type="Proteomes" id="UP001153365">
    <property type="component" value="Unassembled WGS sequence"/>
</dbReference>
<name>A0AAV0ANU0_PHAPC</name>
<comment type="caution">
    <text evidence="2">The sequence shown here is derived from an EMBL/GenBank/DDBJ whole genome shotgun (WGS) entry which is preliminary data.</text>
</comment>
<sequence>MNFKNEEDSLGQVNNDNQQISLTSSTFNRLQQRNDHYKKTDTDATVENFVNSLNLPNTRERAVIQLNQAKEKYQNSKAILTLLEQALDIVKKSIEDSEDRQVLLNELAFNIHRHKFLVKKDETRMLIRQKDLEDITN</sequence>
<proteinExistence type="predicted"/>
<protein>
    <submittedName>
        <fullName evidence="2">Expressed protein</fullName>
    </submittedName>
</protein>
<keyword evidence="3" id="KW-1185">Reference proteome</keyword>
<reference evidence="2" key="1">
    <citation type="submission" date="2022-06" db="EMBL/GenBank/DDBJ databases">
        <authorList>
            <consortium name="SYNGENTA / RWTH Aachen University"/>
        </authorList>
    </citation>
    <scope>NUCLEOTIDE SEQUENCE</scope>
</reference>
<keyword evidence="1" id="KW-0175">Coiled coil</keyword>
<dbReference type="EMBL" id="CALTRL010000620">
    <property type="protein sequence ID" value="CAH7668925.1"/>
    <property type="molecule type" value="Genomic_DNA"/>
</dbReference>
<gene>
    <name evidence="2" type="ORF">PPACK8108_LOCUS3500</name>
</gene>
<organism evidence="2 3">
    <name type="scientific">Phakopsora pachyrhizi</name>
    <name type="common">Asian soybean rust disease fungus</name>
    <dbReference type="NCBI Taxonomy" id="170000"/>
    <lineage>
        <taxon>Eukaryota</taxon>
        <taxon>Fungi</taxon>
        <taxon>Dikarya</taxon>
        <taxon>Basidiomycota</taxon>
        <taxon>Pucciniomycotina</taxon>
        <taxon>Pucciniomycetes</taxon>
        <taxon>Pucciniales</taxon>
        <taxon>Phakopsoraceae</taxon>
        <taxon>Phakopsora</taxon>
    </lineage>
</organism>
<evidence type="ECO:0000313" key="3">
    <source>
        <dbReference type="Proteomes" id="UP001153365"/>
    </source>
</evidence>